<name>A0ABT1EZG2_9PROT</name>
<proteinExistence type="predicted"/>
<evidence type="ECO:0000313" key="1">
    <source>
        <dbReference type="EMBL" id="MCP1258336.1"/>
    </source>
</evidence>
<sequence length="114" mass="12270">MIDVRKRAKEIKQQRAEAAINQATSRQQSTAGIASSSFVSFTQPLPLPQDLFKNLDRNILLAILAGSANAGKVLTAAINHSCSSNSDDVIMAFDKELTALLDKVQAIRADLQSS</sequence>
<accession>A0ABT1EZG2</accession>
<organism evidence="1 2">
    <name type="scientific">Acetobacter lambici</name>
    <dbReference type="NCBI Taxonomy" id="1332824"/>
    <lineage>
        <taxon>Bacteria</taxon>
        <taxon>Pseudomonadati</taxon>
        <taxon>Pseudomonadota</taxon>
        <taxon>Alphaproteobacteria</taxon>
        <taxon>Acetobacterales</taxon>
        <taxon>Acetobacteraceae</taxon>
        <taxon>Acetobacter</taxon>
    </lineage>
</organism>
<dbReference type="EMBL" id="JAMYZZ010000009">
    <property type="protein sequence ID" value="MCP1258336.1"/>
    <property type="molecule type" value="Genomic_DNA"/>
</dbReference>
<evidence type="ECO:0000313" key="2">
    <source>
        <dbReference type="Proteomes" id="UP001523528"/>
    </source>
</evidence>
<comment type="caution">
    <text evidence="1">The sequence shown here is derived from an EMBL/GenBank/DDBJ whole genome shotgun (WGS) entry which is preliminary data.</text>
</comment>
<protein>
    <submittedName>
        <fullName evidence="1">Uncharacterized protein</fullName>
    </submittedName>
</protein>
<dbReference type="Proteomes" id="UP001523528">
    <property type="component" value="Unassembled WGS sequence"/>
</dbReference>
<reference evidence="1 2" key="1">
    <citation type="submission" date="2022-06" db="EMBL/GenBank/DDBJ databases">
        <title>Acetobacer genomes from food samples.</title>
        <authorList>
            <person name="Sombolestani A."/>
        </authorList>
    </citation>
    <scope>NUCLEOTIDE SEQUENCE [LARGE SCALE GENOMIC DNA]</scope>
    <source>
        <strain evidence="1 2">R-83285</strain>
    </source>
</reference>
<gene>
    <name evidence="1" type="ORF">NKW50_07000</name>
</gene>
<dbReference type="RefSeq" id="WP_253543813.1">
    <property type="nucleotide sequence ID" value="NZ_JAMYZY010000028.1"/>
</dbReference>
<keyword evidence="2" id="KW-1185">Reference proteome</keyword>